<evidence type="ECO:0000256" key="2">
    <source>
        <dbReference type="ARBA" id="ARBA00022475"/>
    </source>
</evidence>
<dbReference type="AlphaFoldDB" id="A0A553CJA4"/>
<dbReference type="RefSeq" id="WP_144071633.1">
    <property type="nucleotide sequence ID" value="NZ_VJZR01000009.1"/>
</dbReference>
<sequence length="444" mass="50969">MKRVTELVKQIVKHKIFQNFSYLLLGNVGMQLLNLIAVMIIAKVFKPELFGVYSFMMAQSMLLAVIADLGIRTILIRTAANGSTPILNKYLSIATISGLIGNLFLFSIYLIYNLFFGELVFFQIVLISLYSVVLSYSNSLESVYLGKQKMLPAVVTNILTSIFWLFFVVFILNGAISINLFFLVFILIFALKPLILLIILYKKFNFQFEISNFRLDFKSVFLPAIPFLGLALISLPANNLANNFLAYNSTFEQVGFFTLSQKFTSPVSMVLSILFSSLFPNFSILWSDNRKDFQQIIYKSVPVFILFGTFLVAIFLMIIDPVFKMFFSIQYYSVLLILKFQIWYVFLFGVASLIGTVFTAMNQDKLLFKMAVLNSVIITPVLWIGSYYGGFGLSVGYLIGFTIFLIIEWFVFSKKLEMPIKTNYVWLFPILVFFIYNAFYFYNL</sequence>
<feature type="transmembrane region" description="Helical" evidence="6">
    <location>
        <begin position="296"/>
        <end position="319"/>
    </location>
</feature>
<evidence type="ECO:0000313" key="7">
    <source>
        <dbReference type="EMBL" id="TRX20577.1"/>
    </source>
</evidence>
<feature type="transmembrane region" description="Helical" evidence="6">
    <location>
        <begin position="20"/>
        <end position="44"/>
    </location>
</feature>
<comment type="subcellular location">
    <subcellularLocation>
        <location evidence="1">Cell membrane</location>
        <topology evidence="1">Multi-pass membrane protein</topology>
    </subcellularLocation>
</comment>
<feature type="transmembrane region" description="Helical" evidence="6">
    <location>
        <begin position="220"/>
        <end position="237"/>
    </location>
</feature>
<name>A0A553CJA4_9FLAO</name>
<evidence type="ECO:0000256" key="3">
    <source>
        <dbReference type="ARBA" id="ARBA00022692"/>
    </source>
</evidence>
<dbReference type="EMBL" id="VJZR01000009">
    <property type="protein sequence ID" value="TRX20577.1"/>
    <property type="molecule type" value="Genomic_DNA"/>
</dbReference>
<keyword evidence="5 6" id="KW-0472">Membrane</keyword>
<comment type="caution">
    <text evidence="7">The sequence shown here is derived from an EMBL/GenBank/DDBJ whole genome shotgun (WGS) entry which is preliminary data.</text>
</comment>
<feature type="transmembrane region" description="Helical" evidence="6">
    <location>
        <begin position="391"/>
        <end position="412"/>
    </location>
</feature>
<dbReference type="GO" id="GO:0005886">
    <property type="term" value="C:plasma membrane"/>
    <property type="evidence" value="ECO:0007669"/>
    <property type="project" value="UniProtKB-SubCell"/>
</dbReference>
<feature type="transmembrane region" description="Helical" evidence="6">
    <location>
        <begin position="366"/>
        <end position="385"/>
    </location>
</feature>
<feature type="transmembrane region" description="Helical" evidence="6">
    <location>
        <begin position="263"/>
        <end position="284"/>
    </location>
</feature>
<feature type="transmembrane region" description="Helical" evidence="6">
    <location>
        <begin position="424"/>
        <end position="442"/>
    </location>
</feature>
<keyword evidence="8" id="KW-1185">Reference proteome</keyword>
<keyword evidence="3 6" id="KW-0812">Transmembrane</keyword>
<feature type="transmembrane region" description="Helical" evidence="6">
    <location>
        <begin position="150"/>
        <end position="172"/>
    </location>
</feature>
<feature type="transmembrane region" description="Helical" evidence="6">
    <location>
        <begin position="90"/>
        <end position="114"/>
    </location>
</feature>
<accession>A0A553CJA4</accession>
<protein>
    <submittedName>
        <fullName evidence="7">Oligosaccharide flippase family protein</fullName>
    </submittedName>
</protein>
<feature type="transmembrane region" description="Helical" evidence="6">
    <location>
        <begin position="178"/>
        <end position="200"/>
    </location>
</feature>
<evidence type="ECO:0000256" key="6">
    <source>
        <dbReference type="SAM" id="Phobius"/>
    </source>
</evidence>
<reference evidence="7 8" key="1">
    <citation type="submission" date="2019-07" db="EMBL/GenBank/DDBJ databases">
        <title>Novel species of Flavobacterium.</title>
        <authorList>
            <person name="Liu Q."/>
            <person name="Xin Y.-H."/>
        </authorList>
    </citation>
    <scope>NUCLEOTIDE SEQUENCE [LARGE SCALE GENOMIC DNA]</scope>
    <source>
        <strain evidence="7 8">LB3P56</strain>
    </source>
</reference>
<feature type="transmembrane region" description="Helical" evidence="6">
    <location>
        <begin position="50"/>
        <end position="69"/>
    </location>
</feature>
<dbReference type="PANTHER" id="PTHR30250:SF11">
    <property type="entry name" value="O-ANTIGEN TRANSPORTER-RELATED"/>
    <property type="match status" value="1"/>
</dbReference>
<dbReference type="OrthoDB" id="88014at2"/>
<gene>
    <name evidence="7" type="ORF">FNW17_10695</name>
</gene>
<dbReference type="InterPro" id="IPR050833">
    <property type="entry name" value="Poly_Biosynth_Transport"/>
</dbReference>
<dbReference type="PANTHER" id="PTHR30250">
    <property type="entry name" value="PST FAMILY PREDICTED COLANIC ACID TRANSPORTER"/>
    <property type="match status" value="1"/>
</dbReference>
<dbReference type="Proteomes" id="UP000318585">
    <property type="component" value="Unassembled WGS sequence"/>
</dbReference>
<keyword evidence="2" id="KW-1003">Cell membrane</keyword>
<dbReference type="Pfam" id="PF01943">
    <property type="entry name" value="Polysacc_synt"/>
    <property type="match status" value="1"/>
</dbReference>
<feature type="transmembrane region" description="Helical" evidence="6">
    <location>
        <begin position="120"/>
        <end position="138"/>
    </location>
</feature>
<keyword evidence="4 6" id="KW-1133">Transmembrane helix</keyword>
<evidence type="ECO:0000313" key="8">
    <source>
        <dbReference type="Proteomes" id="UP000318585"/>
    </source>
</evidence>
<feature type="transmembrane region" description="Helical" evidence="6">
    <location>
        <begin position="331"/>
        <end position="354"/>
    </location>
</feature>
<dbReference type="InterPro" id="IPR002797">
    <property type="entry name" value="Polysacc_synth"/>
</dbReference>
<evidence type="ECO:0000256" key="5">
    <source>
        <dbReference type="ARBA" id="ARBA00023136"/>
    </source>
</evidence>
<organism evidence="7 8">
    <name type="scientific">Flavobacterium franklandianum</name>
    <dbReference type="NCBI Taxonomy" id="2594430"/>
    <lineage>
        <taxon>Bacteria</taxon>
        <taxon>Pseudomonadati</taxon>
        <taxon>Bacteroidota</taxon>
        <taxon>Flavobacteriia</taxon>
        <taxon>Flavobacteriales</taxon>
        <taxon>Flavobacteriaceae</taxon>
        <taxon>Flavobacterium</taxon>
    </lineage>
</organism>
<evidence type="ECO:0000256" key="4">
    <source>
        <dbReference type="ARBA" id="ARBA00022989"/>
    </source>
</evidence>
<proteinExistence type="predicted"/>
<evidence type="ECO:0000256" key="1">
    <source>
        <dbReference type="ARBA" id="ARBA00004651"/>
    </source>
</evidence>